<dbReference type="PANTHER" id="PTHR35869">
    <property type="entry name" value="OUTER-MEMBRANE LIPOPROTEIN CARRIER PROTEIN"/>
    <property type="match status" value="1"/>
</dbReference>
<feature type="region of interest" description="Disordered" evidence="11">
    <location>
        <begin position="57"/>
        <end position="76"/>
    </location>
</feature>
<keyword evidence="12" id="KW-0449">Lipoprotein</keyword>
<keyword evidence="8 10" id="KW-0653">Protein transport</keyword>
<evidence type="ECO:0000256" key="1">
    <source>
        <dbReference type="ARBA" id="ARBA00004418"/>
    </source>
</evidence>
<keyword evidence="6" id="KW-0732">Signal</keyword>
<dbReference type="Pfam" id="PF03548">
    <property type="entry name" value="LolA"/>
    <property type="match status" value="1"/>
</dbReference>
<dbReference type="CDD" id="cd16325">
    <property type="entry name" value="LolA"/>
    <property type="match status" value="1"/>
</dbReference>
<dbReference type="InterPro" id="IPR004564">
    <property type="entry name" value="OM_lipoprot_carrier_LolA-like"/>
</dbReference>
<evidence type="ECO:0000256" key="2">
    <source>
        <dbReference type="ARBA" id="ARBA00007615"/>
    </source>
</evidence>
<evidence type="ECO:0000313" key="13">
    <source>
        <dbReference type="Proteomes" id="UP000481947"/>
    </source>
</evidence>
<evidence type="ECO:0000256" key="8">
    <source>
        <dbReference type="ARBA" id="ARBA00022927"/>
    </source>
</evidence>
<evidence type="ECO:0000256" key="11">
    <source>
        <dbReference type="SAM" id="MobiDB-lite"/>
    </source>
</evidence>
<organism evidence="12 13">
    <name type="scientific">Malikia spinosa</name>
    <dbReference type="NCBI Taxonomy" id="86180"/>
    <lineage>
        <taxon>Bacteria</taxon>
        <taxon>Pseudomonadati</taxon>
        <taxon>Pseudomonadota</taxon>
        <taxon>Betaproteobacteria</taxon>
        <taxon>Burkholderiales</taxon>
        <taxon>Comamonadaceae</taxon>
        <taxon>Malikia</taxon>
    </lineage>
</organism>
<keyword evidence="7 10" id="KW-0574">Periplasm</keyword>
<dbReference type="NCBIfam" id="TIGR00547">
    <property type="entry name" value="lolA"/>
    <property type="match status" value="1"/>
</dbReference>
<comment type="similarity">
    <text evidence="2 10">Belongs to the LolA family.</text>
</comment>
<gene>
    <name evidence="10 12" type="primary">lolA</name>
    <name evidence="12" type="ORF">F5985_15900</name>
</gene>
<comment type="caution">
    <text evidence="12">The sequence shown here is derived from an EMBL/GenBank/DDBJ whole genome shotgun (WGS) entry which is preliminary data.</text>
</comment>
<evidence type="ECO:0000256" key="6">
    <source>
        <dbReference type="ARBA" id="ARBA00022729"/>
    </source>
</evidence>
<protein>
    <recommendedName>
        <fullName evidence="4 10">Outer-membrane lipoprotein carrier protein</fullName>
    </recommendedName>
</protein>
<evidence type="ECO:0000256" key="7">
    <source>
        <dbReference type="ARBA" id="ARBA00022764"/>
    </source>
</evidence>
<dbReference type="AlphaFoldDB" id="A0A7C9IZ31"/>
<keyword evidence="5 10" id="KW-0813">Transport</keyword>
<reference evidence="12 13" key="1">
    <citation type="submission" date="2019-09" db="EMBL/GenBank/DDBJ databases">
        <title>Identification of Malikia spinosa a prominent benzene-, toluene-, and ethylbenzene-degrading bacterium: enrichment, isolation and whole genome sequencing.</title>
        <authorList>
            <person name="Tancsics A."/>
            <person name="Revesz F."/>
            <person name="Kriszt B."/>
        </authorList>
    </citation>
    <scope>NUCLEOTIDE SEQUENCE [LARGE SCALE GENOMIC DNA]</scope>
    <source>
        <strain evidence="12 13">AB6</strain>
    </source>
</reference>
<evidence type="ECO:0000256" key="10">
    <source>
        <dbReference type="HAMAP-Rule" id="MF_00240"/>
    </source>
</evidence>
<evidence type="ECO:0000256" key="9">
    <source>
        <dbReference type="ARBA" id="ARBA00023186"/>
    </source>
</evidence>
<dbReference type="Proteomes" id="UP000481947">
    <property type="component" value="Unassembled WGS sequence"/>
</dbReference>
<dbReference type="Gene3D" id="2.50.20.10">
    <property type="entry name" value="Lipoprotein localisation LolA/LolB/LppX"/>
    <property type="match status" value="1"/>
</dbReference>
<dbReference type="PANTHER" id="PTHR35869:SF1">
    <property type="entry name" value="OUTER-MEMBRANE LIPOPROTEIN CARRIER PROTEIN"/>
    <property type="match status" value="1"/>
</dbReference>
<evidence type="ECO:0000256" key="4">
    <source>
        <dbReference type="ARBA" id="ARBA00014035"/>
    </source>
</evidence>
<dbReference type="GO" id="GO:0042597">
    <property type="term" value="C:periplasmic space"/>
    <property type="evidence" value="ECO:0007669"/>
    <property type="project" value="UniProtKB-SubCell"/>
</dbReference>
<dbReference type="InterPro" id="IPR018323">
    <property type="entry name" value="OM_lipoprot_carrier_LolA_Pbac"/>
</dbReference>
<dbReference type="GO" id="GO:0042953">
    <property type="term" value="P:lipoprotein transport"/>
    <property type="evidence" value="ECO:0007669"/>
    <property type="project" value="InterPro"/>
</dbReference>
<sequence length="227" mass="24845">MPMLKSLLRLTRPLASLVPLALLAAALSWTLPARADGLSDLESFLRQARQGRASFTQVVSAPRRDGEAAPRSKTSSGSFEFLRPSRFRFHYLKPFEQLIVADGQTLWLYDADLNQATARRQQEVLGNTPAALIATASDLKGLSALFTLANAPDADGQQWVLATPKSRDGQLQSVRLGFRQGQLATLEMFDSFGQRSVMQFGPLDTQSGFKPGHFAFQPPAGADVLRQ</sequence>
<dbReference type="InterPro" id="IPR029046">
    <property type="entry name" value="LolA/LolB/LppX"/>
</dbReference>
<comment type="subunit">
    <text evidence="3 10">Monomer.</text>
</comment>
<dbReference type="HAMAP" id="MF_00240">
    <property type="entry name" value="LolA"/>
    <property type="match status" value="1"/>
</dbReference>
<dbReference type="EMBL" id="VYSB01000022">
    <property type="protein sequence ID" value="MYZ53572.1"/>
    <property type="molecule type" value="Genomic_DNA"/>
</dbReference>
<name>A0A7C9IZ31_9BURK</name>
<proteinExistence type="inferred from homology"/>
<comment type="subcellular location">
    <subcellularLocation>
        <location evidence="1 10">Periplasm</location>
    </subcellularLocation>
</comment>
<comment type="function">
    <text evidence="10">Participates in the translocation of lipoproteins from the inner membrane to the outer membrane. Only forms a complex with a lipoprotein if the residue after the N-terminal Cys is not an aspartate (The Asp acts as a targeting signal to indicate that the lipoprotein should stay in the inner membrane).</text>
</comment>
<evidence type="ECO:0000256" key="5">
    <source>
        <dbReference type="ARBA" id="ARBA00022448"/>
    </source>
</evidence>
<keyword evidence="9 10" id="KW-0143">Chaperone</keyword>
<dbReference type="SUPFAM" id="SSF89392">
    <property type="entry name" value="Prokaryotic lipoproteins and lipoprotein localization factors"/>
    <property type="match status" value="1"/>
</dbReference>
<accession>A0A7C9IZ31</accession>
<evidence type="ECO:0000256" key="3">
    <source>
        <dbReference type="ARBA" id="ARBA00011245"/>
    </source>
</evidence>
<dbReference type="GO" id="GO:0044874">
    <property type="term" value="P:lipoprotein localization to outer membrane"/>
    <property type="evidence" value="ECO:0007669"/>
    <property type="project" value="UniProtKB-UniRule"/>
</dbReference>
<evidence type="ECO:0000313" key="12">
    <source>
        <dbReference type="EMBL" id="MYZ53572.1"/>
    </source>
</evidence>